<feature type="transmembrane region" description="Helical" evidence="1">
    <location>
        <begin position="33"/>
        <end position="57"/>
    </location>
</feature>
<dbReference type="AlphaFoldDB" id="A0A6J4T0D7"/>
<organism evidence="2">
    <name type="scientific">uncultured Sphingomonadaceae bacterium</name>
    <dbReference type="NCBI Taxonomy" id="169976"/>
    <lineage>
        <taxon>Bacteria</taxon>
        <taxon>Pseudomonadati</taxon>
        <taxon>Pseudomonadota</taxon>
        <taxon>Alphaproteobacteria</taxon>
        <taxon>Sphingomonadales</taxon>
        <taxon>Sphingomonadaceae</taxon>
        <taxon>environmental samples</taxon>
    </lineage>
</organism>
<gene>
    <name evidence="2" type="ORF">AVDCRST_MAG91-1605</name>
</gene>
<dbReference type="Pfam" id="PF03929">
    <property type="entry name" value="PepSY_TM"/>
    <property type="match status" value="1"/>
</dbReference>
<protein>
    <recommendedName>
        <fullName evidence="3">PepSY domain-containing protein</fullName>
    </recommendedName>
</protein>
<reference evidence="2" key="1">
    <citation type="submission" date="2020-02" db="EMBL/GenBank/DDBJ databases">
        <authorList>
            <person name="Meier V. D."/>
        </authorList>
    </citation>
    <scope>NUCLEOTIDE SEQUENCE</scope>
    <source>
        <strain evidence="2">AVDCRST_MAG91</strain>
    </source>
</reference>
<name>A0A6J4T0D7_9SPHN</name>
<keyword evidence="1" id="KW-0472">Membrane</keyword>
<dbReference type="InterPro" id="IPR005625">
    <property type="entry name" value="PepSY-ass_TM"/>
</dbReference>
<feature type="transmembrane region" description="Helical" evidence="1">
    <location>
        <begin position="223"/>
        <end position="242"/>
    </location>
</feature>
<sequence length="259" mass="28343">MNLAASSVQDFQQGGRGGAGLSVTSVAGKVHKWLALLLTVPILFWFGSGFFFALVPIDRVRGEHRIREQAPVAVPLRVAGDGLRRLADAGVGAGDRVEIRALGSRPVALVTRGEGRPRLYDLVSGARLSPITRAMAAEIATRDHVGRPRPTGVTAVFTASPEYRGALPAWRVDFTGDTRRSLYVAADTGVVTARRSTLWRVYDFLWALHILDFEEHQDFNTPLLIAATALSLILLVTGVILFPERLGLVKRRRRRSDDV</sequence>
<evidence type="ECO:0000256" key="1">
    <source>
        <dbReference type="SAM" id="Phobius"/>
    </source>
</evidence>
<dbReference type="EMBL" id="CADCVX010000309">
    <property type="protein sequence ID" value="CAA9510596.1"/>
    <property type="molecule type" value="Genomic_DNA"/>
</dbReference>
<evidence type="ECO:0008006" key="3">
    <source>
        <dbReference type="Google" id="ProtNLM"/>
    </source>
</evidence>
<proteinExistence type="predicted"/>
<accession>A0A6J4T0D7</accession>
<keyword evidence="1" id="KW-1133">Transmembrane helix</keyword>
<keyword evidence="1" id="KW-0812">Transmembrane</keyword>
<evidence type="ECO:0000313" key="2">
    <source>
        <dbReference type="EMBL" id="CAA9510596.1"/>
    </source>
</evidence>